<organism evidence="2 3">
    <name type="scientific">Candidatus Hakubella thermalkaliphila</name>
    <dbReference type="NCBI Taxonomy" id="2754717"/>
    <lineage>
        <taxon>Bacteria</taxon>
        <taxon>Bacillati</taxon>
        <taxon>Actinomycetota</taxon>
        <taxon>Actinomycetota incertae sedis</taxon>
        <taxon>Candidatus Hakubellales</taxon>
        <taxon>Candidatus Hakubellaceae</taxon>
        <taxon>Candidatus Hakubella</taxon>
    </lineage>
</organism>
<reference evidence="2 3" key="1">
    <citation type="journal article" date="2020" name="Front. Microbiol.">
        <title>Single-cell genomics of novel Actinobacteria with the Wood-Ljungdahl pathway discovered in a serpentinizing system.</title>
        <authorList>
            <person name="Merino N."/>
            <person name="Kawai M."/>
            <person name="Boyd E.S."/>
            <person name="Colman D.R."/>
            <person name="McGlynn S.E."/>
            <person name="Nealson K.H."/>
            <person name="Kurokawa K."/>
            <person name="Hongoh Y."/>
        </authorList>
    </citation>
    <scope>NUCLEOTIDE SEQUENCE [LARGE SCALE GENOMIC DNA]</scope>
    <source>
        <strain evidence="2 3">S43</strain>
    </source>
</reference>
<feature type="non-terminal residue" evidence="2">
    <location>
        <position position="165"/>
    </location>
</feature>
<proteinExistence type="predicted"/>
<keyword evidence="1" id="KW-0812">Transmembrane</keyword>
<protein>
    <submittedName>
        <fullName evidence="2">Uncharacterized protein</fullName>
    </submittedName>
</protein>
<sequence>MAYCPKCENNYPIVTSITGSSYNVPVTTERYSSTGDYIGYEEGETYGFSIKTIPHCSNCYFVLEFHNAISKEEFFNARRNWLLRTLRLHKPVYPSLFGKEFGETILGGVLIGGTVGLFTGGILYSVTNNEPLAIFIGFLVSAGFVFVVFSSACVVHGEDLKRYED</sequence>
<evidence type="ECO:0000313" key="3">
    <source>
        <dbReference type="Proteomes" id="UP000576480"/>
    </source>
</evidence>
<evidence type="ECO:0000256" key="1">
    <source>
        <dbReference type="SAM" id="Phobius"/>
    </source>
</evidence>
<keyword evidence="1" id="KW-0472">Membrane</keyword>
<name>A0A6V8PVD8_9ACTN</name>
<feature type="transmembrane region" description="Helical" evidence="1">
    <location>
        <begin position="105"/>
        <end position="126"/>
    </location>
</feature>
<evidence type="ECO:0000313" key="2">
    <source>
        <dbReference type="EMBL" id="GFP36237.1"/>
    </source>
</evidence>
<gene>
    <name evidence="2" type="ORF">HKBW3S43_02025</name>
</gene>
<dbReference type="EMBL" id="BLSB01000505">
    <property type="protein sequence ID" value="GFP36237.1"/>
    <property type="molecule type" value="Genomic_DNA"/>
</dbReference>
<comment type="caution">
    <text evidence="2">The sequence shown here is derived from an EMBL/GenBank/DDBJ whole genome shotgun (WGS) entry which is preliminary data.</text>
</comment>
<keyword evidence="1" id="KW-1133">Transmembrane helix</keyword>
<dbReference type="AlphaFoldDB" id="A0A6V8PVD8"/>
<dbReference type="RefSeq" id="WP_176230590.1">
    <property type="nucleotide sequence ID" value="NZ_BLSB01000505.1"/>
</dbReference>
<accession>A0A6V8PVD8</accession>
<dbReference type="Proteomes" id="UP000576480">
    <property type="component" value="Unassembled WGS sequence"/>
</dbReference>
<feature type="transmembrane region" description="Helical" evidence="1">
    <location>
        <begin position="132"/>
        <end position="155"/>
    </location>
</feature>